<keyword evidence="2" id="KW-1185">Reference proteome</keyword>
<dbReference type="RefSeq" id="WP_225251494.1">
    <property type="nucleotide sequence ID" value="NZ_JAIWIU010000127.1"/>
</dbReference>
<proteinExistence type="predicted"/>
<dbReference type="EMBL" id="JAIWIU010000127">
    <property type="protein sequence ID" value="MCA2017894.1"/>
    <property type="molecule type" value="Genomic_DNA"/>
</dbReference>
<reference evidence="2" key="1">
    <citation type="submission" date="2023-07" db="EMBL/GenBank/DDBJ databases">
        <title>Molecular identification of indigenous halophilic bacteria isolated from red sea cost, biodegradation of synthetic dyes and assessment of degraded metabolite toxicity.</title>
        <authorList>
            <person name="Chaieb K."/>
            <person name="Altayb H.N."/>
        </authorList>
    </citation>
    <scope>NUCLEOTIDE SEQUENCE [LARGE SCALE GENOMIC DNA]</scope>
    <source>
        <strain evidence="2">K20</strain>
    </source>
</reference>
<dbReference type="Proteomes" id="UP001199044">
    <property type="component" value="Unassembled WGS sequence"/>
</dbReference>
<name>A0ABS7YQD0_9VIBR</name>
<accession>A0ABS7YQD0</accession>
<organism evidence="1 2">
    <name type="scientific">Vibrio tritonius</name>
    <dbReference type="NCBI Taxonomy" id="1435069"/>
    <lineage>
        <taxon>Bacteria</taxon>
        <taxon>Pseudomonadati</taxon>
        <taxon>Pseudomonadota</taxon>
        <taxon>Gammaproteobacteria</taxon>
        <taxon>Vibrionales</taxon>
        <taxon>Vibrionaceae</taxon>
        <taxon>Vibrio</taxon>
    </lineage>
</organism>
<protein>
    <submittedName>
        <fullName evidence="1">DUF1365 domain-containing protein</fullName>
    </submittedName>
</protein>
<dbReference type="Pfam" id="PF07103">
    <property type="entry name" value="DUF1365"/>
    <property type="match status" value="1"/>
</dbReference>
<comment type="caution">
    <text evidence="1">The sequence shown here is derived from an EMBL/GenBank/DDBJ whole genome shotgun (WGS) entry which is preliminary data.</text>
</comment>
<evidence type="ECO:0000313" key="1">
    <source>
        <dbReference type="EMBL" id="MCA2017894.1"/>
    </source>
</evidence>
<dbReference type="PANTHER" id="PTHR33973">
    <property type="entry name" value="OS07G0153300 PROTEIN"/>
    <property type="match status" value="1"/>
</dbReference>
<dbReference type="PANTHER" id="PTHR33973:SF4">
    <property type="entry name" value="OS07G0153300 PROTEIN"/>
    <property type="match status" value="1"/>
</dbReference>
<evidence type="ECO:0000313" key="2">
    <source>
        <dbReference type="Proteomes" id="UP001199044"/>
    </source>
</evidence>
<dbReference type="InterPro" id="IPR010775">
    <property type="entry name" value="DUF1365"/>
</dbReference>
<sequence length="254" mass="30063">MSLNSVLFVGQVRHRRFTPQRHALNYSLFMPCIDLDEWPTLMGSTRLLGERWWHWARFKRQDYVGEGDLKAAVQQKVAELTGERLTGKVMALVHLRYFGLYFSPVNFYYVYDAQDNWRYLLAEVSNTPWNERHYYAVPAGQTASTQWQHPKAFHVSPFNPINQTYQWTIREPDDHLMVHLECWQDEKQFDATLQMQAQPFTAKKLLWLLVKTPVMSVKVMFGIYWEAMKLWIKGVPVHDHPDKEPPHNKENPPC</sequence>
<gene>
    <name evidence="1" type="ORF">LDJ79_17365</name>
</gene>